<dbReference type="SUPFAM" id="SSF47413">
    <property type="entry name" value="lambda repressor-like DNA-binding domains"/>
    <property type="match status" value="1"/>
</dbReference>
<accession>A0ABS0ZK21</accession>
<dbReference type="Proteomes" id="UP000653045">
    <property type="component" value="Unassembled WGS sequence"/>
</dbReference>
<keyword evidence="2" id="KW-0472">Membrane</keyword>
<dbReference type="CDD" id="cd00093">
    <property type="entry name" value="HTH_XRE"/>
    <property type="match status" value="1"/>
</dbReference>
<keyword evidence="2" id="KW-1133">Transmembrane helix</keyword>
<feature type="domain" description="HTH cro/C1-type" evidence="3">
    <location>
        <begin position="8"/>
        <end position="62"/>
    </location>
</feature>
<dbReference type="PANTHER" id="PTHR46558:SF15">
    <property type="entry name" value="HELIX-TURN-HELIX DOMAIN PROTEIN"/>
    <property type="match status" value="1"/>
</dbReference>
<dbReference type="InterPro" id="IPR010982">
    <property type="entry name" value="Lambda_DNA-bd_dom_sf"/>
</dbReference>
<gene>
    <name evidence="4" type="ORF">JHK62_06645</name>
</gene>
<evidence type="ECO:0000256" key="1">
    <source>
        <dbReference type="ARBA" id="ARBA00023125"/>
    </source>
</evidence>
<dbReference type="PROSITE" id="PS50943">
    <property type="entry name" value="HTH_CROC1"/>
    <property type="match status" value="1"/>
</dbReference>
<sequence length="120" mass="14254">MTLFAEQLKMHRNKRKLSQEDLARELFISRQAVSKWENGEATPDLENLVSLSELLELSLDELVTGKEPPVQIIDKSMNGWEFFTRLGQWFVKVFGPYKWFYILVFLYLFYWFLRSKGIAP</sequence>
<dbReference type="PANTHER" id="PTHR46558">
    <property type="entry name" value="TRACRIPTIONAL REGULATORY PROTEIN-RELATED-RELATED"/>
    <property type="match status" value="1"/>
</dbReference>
<protein>
    <submittedName>
        <fullName evidence="4">Helix-turn-helix transcriptional regulator</fullName>
    </submittedName>
</protein>
<keyword evidence="1" id="KW-0238">DNA-binding</keyword>
<proteinExistence type="predicted"/>
<feature type="transmembrane region" description="Helical" evidence="2">
    <location>
        <begin position="96"/>
        <end position="113"/>
    </location>
</feature>
<name>A0ABS0ZK21_9STRE</name>
<dbReference type="SMART" id="SM00530">
    <property type="entry name" value="HTH_XRE"/>
    <property type="match status" value="1"/>
</dbReference>
<evidence type="ECO:0000313" key="4">
    <source>
        <dbReference type="EMBL" id="MBJ8326347.1"/>
    </source>
</evidence>
<organism evidence="4 5">
    <name type="scientific">Streptococcus pacificus</name>
    <dbReference type="NCBI Taxonomy" id="2740577"/>
    <lineage>
        <taxon>Bacteria</taxon>
        <taxon>Bacillati</taxon>
        <taxon>Bacillota</taxon>
        <taxon>Bacilli</taxon>
        <taxon>Lactobacillales</taxon>
        <taxon>Streptococcaceae</taxon>
        <taxon>Streptococcus</taxon>
    </lineage>
</organism>
<dbReference type="EMBL" id="JAENBO010000005">
    <property type="protein sequence ID" value="MBJ8326347.1"/>
    <property type="molecule type" value="Genomic_DNA"/>
</dbReference>
<keyword evidence="5" id="KW-1185">Reference proteome</keyword>
<evidence type="ECO:0000259" key="3">
    <source>
        <dbReference type="PROSITE" id="PS50943"/>
    </source>
</evidence>
<evidence type="ECO:0000313" key="5">
    <source>
        <dbReference type="Proteomes" id="UP000653045"/>
    </source>
</evidence>
<reference evidence="4 5" key="1">
    <citation type="journal article" date="2021" name="Int. J. Syst. Evol. Microbiol.">
        <title>Streptococcus vicugnae sp. nov., isolated from faeces of alpacas (Vicugna pacos) and cattle (Bos taurus), Streptococcus zalophi sp. nov., and Streptococcus pacificus sp. nov., isolated from respiratory tract of California sea lions (Zalophus californianus).</title>
        <authorList>
            <person name="Volokhov D.V."/>
            <person name="Zagorodnyaya T.A."/>
            <person name="Shen Z."/>
            <person name="Blom J."/>
            <person name="Furtak V.A."/>
            <person name="Eisenberg T."/>
            <person name="Fan P."/>
            <person name="Jeong K.C."/>
            <person name="Gao Y."/>
            <person name="Zhang S."/>
            <person name="Amselle M."/>
        </authorList>
    </citation>
    <scope>NUCLEOTIDE SEQUENCE [LARGE SCALE GENOMIC DNA]</scope>
    <source>
        <strain evidence="4 5">CSL7591</strain>
    </source>
</reference>
<dbReference type="InterPro" id="IPR001387">
    <property type="entry name" value="Cro/C1-type_HTH"/>
</dbReference>
<comment type="caution">
    <text evidence="4">The sequence shown here is derived from an EMBL/GenBank/DDBJ whole genome shotgun (WGS) entry which is preliminary data.</text>
</comment>
<dbReference type="RefSeq" id="WP_199575985.1">
    <property type="nucleotide sequence ID" value="NZ_JAENBO010000005.1"/>
</dbReference>
<dbReference type="Pfam" id="PF01381">
    <property type="entry name" value="HTH_3"/>
    <property type="match status" value="1"/>
</dbReference>
<dbReference type="Gene3D" id="1.10.260.40">
    <property type="entry name" value="lambda repressor-like DNA-binding domains"/>
    <property type="match status" value="1"/>
</dbReference>
<keyword evidence="2" id="KW-0812">Transmembrane</keyword>
<evidence type="ECO:0000256" key="2">
    <source>
        <dbReference type="SAM" id="Phobius"/>
    </source>
</evidence>